<keyword evidence="2" id="KW-1185">Reference proteome</keyword>
<dbReference type="EMBL" id="BAAAUG010000184">
    <property type="protein sequence ID" value="GAA3144975.1"/>
    <property type="molecule type" value="Genomic_DNA"/>
</dbReference>
<comment type="caution">
    <text evidence="1">The sequence shown here is derived from an EMBL/GenBank/DDBJ whole genome shotgun (WGS) entry which is preliminary data.</text>
</comment>
<proteinExistence type="predicted"/>
<keyword evidence="1" id="KW-0560">Oxidoreductase</keyword>
<evidence type="ECO:0000313" key="2">
    <source>
        <dbReference type="Proteomes" id="UP001501637"/>
    </source>
</evidence>
<dbReference type="Proteomes" id="UP001501637">
    <property type="component" value="Unassembled WGS sequence"/>
</dbReference>
<reference evidence="2" key="1">
    <citation type="journal article" date="2019" name="Int. J. Syst. Evol. Microbiol.">
        <title>The Global Catalogue of Microorganisms (GCM) 10K type strain sequencing project: providing services to taxonomists for standard genome sequencing and annotation.</title>
        <authorList>
            <consortium name="The Broad Institute Genomics Platform"/>
            <consortium name="The Broad Institute Genome Sequencing Center for Infectious Disease"/>
            <person name="Wu L."/>
            <person name="Ma J."/>
        </authorList>
    </citation>
    <scope>NUCLEOTIDE SEQUENCE [LARGE SCALE GENOMIC DNA]</scope>
    <source>
        <strain evidence="2">JCM 9092</strain>
    </source>
</reference>
<evidence type="ECO:0000313" key="1">
    <source>
        <dbReference type="EMBL" id="GAA3144975.1"/>
    </source>
</evidence>
<organism evidence="1 2">
    <name type="scientific">Streptomyces rectiviolaceus</name>
    <dbReference type="NCBI Taxonomy" id="332591"/>
    <lineage>
        <taxon>Bacteria</taxon>
        <taxon>Bacillati</taxon>
        <taxon>Actinomycetota</taxon>
        <taxon>Actinomycetes</taxon>
        <taxon>Kitasatosporales</taxon>
        <taxon>Streptomycetaceae</taxon>
        <taxon>Streptomyces</taxon>
    </lineage>
</organism>
<sequence length="186" mass="20302">MKTRTDATTLPDPARADGGLVFLSTWSTGTPERQRATAEAIAEAWESRPWPHDGLLSYTVYAGADGSTLAHRSHWRDDEAYQDFFAHGRDERNSDIDKAVPGIERLGLHKTRLRDGVARAAGDGRVAGAIVITEGDAGPAAPGLISVHFHVTTDGGRVIRYEEWESGEGLPEEGRYSLAYGFQPER</sequence>
<protein>
    <submittedName>
        <fullName evidence="1">Antibiotic biosynthesis monooxygenase</fullName>
    </submittedName>
</protein>
<keyword evidence="1" id="KW-0503">Monooxygenase</keyword>
<accession>A0ABP6NER1</accession>
<dbReference type="RefSeq" id="WP_344529140.1">
    <property type="nucleotide sequence ID" value="NZ_BAAAUG010000184.1"/>
</dbReference>
<dbReference type="SUPFAM" id="SSF54909">
    <property type="entry name" value="Dimeric alpha+beta barrel"/>
    <property type="match status" value="1"/>
</dbReference>
<gene>
    <name evidence="1" type="ORF">GCM10010449_75340</name>
</gene>
<name>A0ABP6NER1_9ACTN</name>
<dbReference type="InterPro" id="IPR011008">
    <property type="entry name" value="Dimeric_a/b-barrel"/>
</dbReference>
<dbReference type="GO" id="GO:0004497">
    <property type="term" value="F:monooxygenase activity"/>
    <property type="evidence" value="ECO:0007669"/>
    <property type="project" value="UniProtKB-KW"/>
</dbReference>
<dbReference type="Gene3D" id="3.30.70.100">
    <property type="match status" value="2"/>
</dbReference>